<comment type="caution">
    <text evidence="2">The sequence shown here is derived from an EMBL/GenBank/DDBJ whole genome shotgun (WGS) entry which is preliminary data.</text>
</comment>
<proteinExistence type="predicted"/>
<name>A0ABQ6XPR0_STRFR</name>
<dbReference type="EMBL" id="ASYR01000010">
    <property type="protein sequence ID" value="KAF0650038.1"/>
    <property type="molecule type" value="Genomic_DNA"/>
</dbReference>
<evidence type="ECO:0000313" key="2">
    <source>
        <dbReference type="EMBL" id="KAF0647761.1"/>
    </source>
</evidence>
<dbReference type="EMBL" id="ASYR01000032">
    <property type="protein sequence ID" value="KAF0647761.1"/>
    <property type="molecule type" value="Genomic_DNA"/>
</dbReference>
<keyword evidence="4" id="KW-1185">Reference proteome</keyword>
<evidence type="ECO:0000256" key="1">
    <source>
        <dbReference type="SAM" id="MobiDB-lite"/>
    </source>
</evidence>
<gene>
    <name evidence="3" type="ORF">K701_09625</name>
    <name evidence="2" type="ORF">K701_22035</name>
</gene>
<feature type="region of interest" description="Disordered" evidence="1">
    <location>
        <begin position="1"/>
        <end position="72"/>
    </location>
</feature>
<dbReference type="Proteomes" id="UP000731519">
    <property type="component" value="Unassembled WGS sequence"/>
</dbReference>
<protein>
    <submittedName>
        <fullName evidence="2">Uncharacterized protein</fullName>
    </submittedName>
</protein>
<feature type="compositionally biased region" description="Low complexity" evidence="1">
    <location>
        <begin position="36"/>
        <end position="50"/>
    </location>
</feature>
<organism evidence="2 4">
    <name type="scientific">Streptomyces fradiae ATCC 10745 = DSM 40063</name>
    <dbReference type="NCBI Taxonomy" id="1319510"/>
    <lineage>
        <taxon>Bacteria</taxon>
        <taxon>Bacillati</taxon>
        <taxon>Actinomycetota</taxon>
        <taxon>Actinomycetes</taxon>
        <taxon>Kitasatosporales</taxon>
        <taxon>Streptomycetaceae</taxon>
        <taxon>Streptomyces</taxon>
    </lineage>
</organism>
<sequence length="72" mass="7393">MPSGRTHSTRECSPPPGRVVYAIHRPSGDHATSVTGSGPASRRCASAPSPSTGPVHSCGTPPRSQTYAIRAP</sequence>
<reference evidence="2 4" key="1">
    <citation type="submission" date="2013-05" db="EMBL/GenBank/DDBJ databases">
        <title>Genome Sequence of Streptomyces fradiae.</title>
        <authorList>
            <person name="Kirby R."/>
        </authorList>
    </citation>
    <scope>NUCLEOTIDE SEQUENCE [LARGE SCALE GENOMIC DNA]</scope>
    <source>
        <strain evidence="2 4">ATCC 10745</strain>
    </source>
</reference>
<evidence type="ECO:0000313" key="4">
    <source>
        <dbReference type="Proteomes" id="UP000731519"/>
    </source>
</evidence>
<evidence type="ECO:0000313" key="3">
    <source>
        <dbReference type="EMBL" id="KAF0650038.1"/>
    </source>
</evidence>
<feature type="compositionally biased region" description="Polar residues" evidence="1">
    <location>
        <begin position="62"/>
        <end position="72"/>
    </location>
</feature>
<accession>A0ABQ6XPR0</accession>